<comment type="caution">
    <text evidence="2">The sequence shown here is derived from an EMBL/GenBank/DDBJ whole genome shotgun (WGS) entry which is preliminary data.</text>
</comment>
<dbReference type="Pfam" id="PF01418">
    <property type="entry name" value="HTH_6"/>
    <property type="match status" value="1"/>
</dbReference>
<dbReference type="RefSeq" id="WP_377688314.1">
    <property type="nucleotide sequence ID" value="NZ_JBHMDZ010000049.1"/>
</dbReference>
<dbReference type="PROSITE" id="PS51071">
    <property type="entry name" value="HTH_RPIR"/>
    <property type="match status" value="1"/>
</dbReference>
<dbReference type="InterPro" id="IPR000281">
    <property type="entry name" value="HTH_RpiR"/>
</dbReference>
<dbReference type="PANTHER" id="PTHR30514:SF18">
    <property type="entry name" value="RPIR-FAMILY TRANSCRIPTIONAL REGULATOR"/>
    <property type="match status" value="1"/>
</dbReference>
<dbReference type="InterPro" id="IPR001347">
    <property type="entry name" value="SIS_dom"/>
</dbReference>
<organism evidence="2 3">
    <name type="scientific">Paracoccus cavernae</name>
    <dbReference type="NCBI Taxonomy" id="1571207"/>
    <lineage>
        <taxon>Bacteria</taxon>
        <taxon>Pseudomonadati</taxon>
        <taxon>Pseudomonadota</taxon>
        <taxon>Alphaproteobacteria</taxon>
        <taxon>Rhodobacterales</taxon>
        <taxon>Paracoccaceae</taxon>
        <taxon>Paracoccus</taxon>
    </lineage>
</organism>
<protein>
    <submittedName>
        <fullName evidence="2">MurR/RpiR family transcriptional regulator</fullName>
    </submittedName>
</protein>
<sequence length="367" mass="40606">MTPPQPAGKQSPAERETFFSNSVDVFPSTYAIHTFRHQTDRRGSCHDYLPGGVKALTQPAKQQSAADLTHFLDRGLSGEDLGWSRSGRMIASYLRDNWHNLAFETGASIASALEVSEMTVIRFIRQIGFANLKDFKEALKTAEAPDASMPALVISGQAKLPHLANQAMDDRLQAEIQAIAEAYRLTTLPRWTICTNQLAECEFVSVIGFHAAKGLGLDFATRLQYVRPQVRGFYDQSALCTEILDLAGRSHCLVLIDTFPYSRKSILLAQQARQNGTPLIVISDNLTNWGYDYTEMVLQAATSLPDGQSSAASLAVVLSLLTSSTARKIGAAATERGRFMRQMEGHFDEVRRPQPQRGQQRDFDFTS</sequence>
<proteinExistence type="predicted"/>
<keyword evidence="3" id="KW-1185">Reference proteome</keyword>
<dbReference type="InterPro" id="IPR036388">
    <property type="entry name" value="WH-like_DNA-bd_sf"/>
</dbReference>
<evidence type="ECO:0000313" key="3">
    <source>
        <dbReference type="Proteomes" id="UP001243846"/>
    </source>
</evidence>
<evidence type="ECO:0000259" key="1">
    <source>
        <dbReference type="PROSITE" id="PS51071"/>
    </source>
</evidence>
<dbReference type="InterPro" id="IPR046348">
    <property type="entry name" value="SIS_dom_sf"/>
</dbReference>
<dbReference type="Pfam" id="PF01380">
    <property type="entry name" value="SIS"/>
    <property type="match status" value="1"/>
</dbReference>
<dbReference type="EMBL" id="JAUFRC010000001">
    <property type="protein sequence ID" value="MDN3710711.1"/>
    <property type="molecule type" value="Genomic_DNA"/>
</dbReference>
<feature type="domain" description="HTH rpiR-type" evidence="1">
    <location>
        <begin position="70"/>
        <end position="146"/>
    </location>
</feature>
<reference evidence="3" key="1">
    <citation type="journal article" date="2019" name="Int. J. Syst. Evol. Microbiol.">
        <title>The Global Catalogue of Microorganisms (GCM) 10K type strain sequencing project: providing services to taxonomists for standard genome sequencing and annotation.</title>
        <authorList>
            <consortium name="The Broad Institute Genomics Platform"/>
            <consortium name="The Broad Institute Genome Sequencing Center for Infectious Disease"/>
            <person name="Wu L."/>
            <person name="Ma J."/>
        </authorList>
    </citation>
    <scope>NUCLEOTIDE SEQUENCE [LARGE SCALE GENOMIC DNA]</scope>
    <source>
        <strain evidence="3">CECT 8482</strain>
    </source>
</reference>
<gene>
    <name evidence="2" type="ORF">QWZ10_00645</name>
</gene>
<accession>A0ABT8D2U1</accession>
<evidence type="ECO:0000313" key="2">
    <source>
        <dbReference type="EMBL" id="MDN3710711.1"/>
    </source>
</evidence>
<dbReference type="InterPro" id="IPR009057">
    <property type="entry name" value="Homeodomain-like_sf"/>
</dbReference>
<dbReference type="SUPFAM" id="SSF53697">
    <property type="entry name" value="SIS domain"/>
    <property type="match status" value="1"/>
</dbReference>
<name>A0ABT8D2U1_9RHOB</name>
<dbReference type="Proteomes" id="UP001243846">
    <property type="component" value="Unassembled WGS sequence"/>
</dbReference>
<dbReference type="InterPro" id="IPR047640">
    <property type="entry name" value="RpiR-like"/>
</dbReference>
<dbReference type="Gene3D" id="1.10.10.10">
    <property type="entry name" value="Winged helix-like DNA-binding domain superfamily/Winged helix DNA-binding domain"/>
    <property type="match status" value="1"/>
</dbReference>
<dbReference type="SUPFAM" id="SSF46689">
    <property type="entry name" value="Homeodomain-like"/>
    <property type="match status" value="1"/>
</dbReference>
<dbReference type="PANTHER" id="PTHR30514">
    <property type="entry name" value="GLUCOKINASE"/>
    <property type="match status" value="1"/>
</dbReference>
<dbReference type="Gene3D" id="3.40.50.10490">
    <property type="entry name" value="Glucose-6-phosphate isomerase like protein, domain 1"/>
    <property type="match status" value="1"/>
</dbReference>